<reference evidence="3 4" key="1">
    <citation type="journal article" date="2021" name="Commun. Biol.">
        <title>The genome of Shorea leprosula (Dipterocarpaceae) highlights the ecological relevance of drought in aseasonal tropical rainforests.</title>
        <authorList>
            <person name="Ng K.K.S."/>
            <person name="Kobayashi M.J."/>
            <person name="Fawcett J.A."/>
            <person name="Hatakeyama M."/>
            <person name="Paape T."/>
            <person name="Ng C.H."/>
            <person name="Ang C.C."/>
            <person name="Tnah L.H."/>
            <person name="Lee C.T."/>
            <person name="Nishiyama T."/>
            <person name="Sese J."/>
            <person name="O'Brien M.J."/>
            <person name="Copetti D."/>
            <person name="Mohd Noor M.I."/>
            <person name="Ong R.C."/>
            <person name="Putra M."/>
            <person name="Sireger I.Z."/>
            <person name="Indrioko S."/>
            <person name="Kosugi Y."/>
            <person name="Izuno A."/>
            <person name="Isagi Y."/>
            <person name="Lee S.L."/>
            <person name="Shimizu K.K."/>
        </authorList>
    </citation>
    <scope>NUCLEOTIDE SEQUENCE [LARGE SCALE GENOMIC DNA]</scope>
    <source>
        <strain evidence="3">214</strain>
    </source>
</reference>
<keyword evidence="2" id="KW-0732">Signal</keyword>
<keyword evidence="4" id="KW-1185">Reference proteome</keyword>
<proteinExistence type="predicted"/>
<dbReference type="AlphaFoldDB" id="A0AAV5J217"/>
<organism evidence="3 4">
    <name type="scientific">Rubroshorea leprosula</name>
    <dbReference type="NCBI Taxonomy" id="152421"/>
    <lineage>
        <taxon>Eukaryota</taxon>
        <taxon>Viridiplantae</taxon>
        <taxon>Streptophyta</taxon>
        <taxon>Embryophyta</taxon>
        <taxon>Tracheophyta</taxon>
        <taxon>Spermatophyta</taxon>
        <taxon>Magnoliopsida</taxon>
        <taxon>eudicotyledons</taxon>
        <taxon>Gunneridae</taxon>
        <taxon>Pentapetalae</taxon>
        <taxon>rosids</taxon>
        <taxon>malvids</taxon>
        <taxon>Malvales</taxon>
        <taxon>Dipterocarpaceae</taxon>
        <taxon>Rubroshorea</taxon>
    </lineage>
</organism>
<dbReference type="EMBL" id="BPVZ01000022">
    <property type="protein sequence ID" value="GKV04977.1"/>
    <property type="molecule type" value="Genomic_DNA"/>
</dbReference>
<protein>
    <recommendedName>
        <fullName evidence="5">Secreted protein</fullName>
    </recommendedName>
</protein>
<evidence type="ECO:0000313" key="3">
    <source>
        <dbReference type="EMBL" id="GKV04977.1"/>
    </source>
</evidence>
<feature type="chain" id="PRO_5043741808" description="Secreted protein" evidence="2">
    <location>
        <begin position="16"/>
        <end position="88"/>
    </location>
</feature>
<sequence length="88" mass="9648">MRILILLGFWGFVCFRRFSCRFIESWRREGEHTQRDDGGDDWVSGHGRFRSGGGSGGAGGEGVVYCSLPICFALDGEAAWLSCPVNDG</sequence>
<dbReference type="Proteomes" id="UP001054252">
    <property type="component" value="Unassembled WGS sequence"/>
</dbReference>
<feature type="compositionally biased region" description="Basic and acidic residues" evidence="1">
    <location>
        <begin position="28"/>
        <end position="37"/>
    </location>
</feature>
<comment type="caution">
    <text evidence="3">The sequence shown here is derived from an EMBL/GenBank/DDBJ whole genome shotgun (WGS) entry which is preliminary data.</text>
</comment>
<feature type="region of interest" description="Disordered" evidence="1">
    <location>
        <begin position="28"/>
        <end position="58"/>
    </location>
</feature>
<feature type="signal peptide" evidence="2">
    <location>
        <begin position="1"/>
        <end position="15"/>
    </location>
</feature>
<evidence type="ECO:0008006" key="5">
    <source>
        <dbReference type="Google" id="ProtNLM"/>
    </source>
</evidence>
<accession>A0AAV5J217</accession>
<evidence type="ECO:0000313" key="4">
    <source>
        <dbReference type="Proteomes" id="UP001054252"/>
    </source>
</evidence>
<evidence type="ECO:0000256" key="1">
    <source>
        <dbReference type="SAM" id="MobiDB-lite"/>
    </source>
</evidence>
<name>A0AAV5J217_9ROSI</name>
<gene>
    <name evidence="3" type="ORF">SLEP1_g17051</name>
</gene>
<evidence type="ECO:0000256" key="2">
    <source>
        <dbReference type="SAM" id="SignalP"/>
    </source>
</evidence>